<keyword evidence="4" id="KW-1185">Reference proteome</keyword>
<evidence type="ECO:0000256" key="1">
    <source>
        <dbReference type="PROSITE-ProRule" id="PRU00464"/>
    </source>
</evidence>
<reference evidence="3 4" key="1">
    <citation type="submission" date="2022-10" db="EMBL/GenBank/DDBJ databases">
        <title>Marinomonas transparenta sp. nov. and Marinomonas sargassi sp. nov., isolated from marine alga (Sargassum natans (L.) Gaillon).</title>
        <authorList>
            <person name="Wang Y."/>
        </authorList>
    </citation>
    <scope>NUCLEOTIDE SEQUENCE [LARGE SCALE GENOMIC DNA]</scope>
    <source>
        <strain evidence="3 4">C2222</strain>
    </source>
</reference>
<dbReference type="InterPro" id="IPR001310">
    <property type="entry name" value="Histidine_triad_HIT"/>
</dbReference>
<feature type="domain" description="HIT" evidence="2">
    <location>
        <begin position="46"/>
        <end position="157"/>
    </location>
</feature>
<dbReference type="Pfam" id="PF01230">
    <property type="entry name" value="HIT"/>
    <property type="match status" value="1"/>
</dbReference>
<evidence type="ECO:0000313" key="3">
    <source>
        <dbReference type="EMBL" id="MCV2403402.1"/>
    </source>
</evidence>
<proteinExistence type="predicted"/>
<dbReference type="InterPro" id="IPR036265">
    <property type="entry name" value="HIT-like_sf"/>
</dbReference>
<protein>
    <submittedName>
        <fullName evidence="3">HIT family protein</fullName>
    </submittedName>
</protein>
<comment type="caution">
    <text evidence="3">The sequence shown here is derived from an EMBL/GenBank/DDBJ whole genome shotgun (WGS) entry which is preliminary data.</text>
</comment>
<feature type="short sequence motif" description="Histidine triad motif" evidence="1">
    <location>
        <begin position="142"/>
        <end position="146"/>
    </location>
</feature>
<organism evidence="3 4">
    <name type="scientific">Marinomonas sargassi</name>
    <dbReference type="NCBI Taxonomy" id="2984494"/>
    <lineage>
        <taxon>Bacteria</taxon>
        <taxon>Pseudomonadati</taxon>
        <taxon>Pseudomonadota</taxon>
        <taxon>Gammaproteobacteria</taxon>
        <taxon>Oceanospirillales</taxon>
        <taxon>Oceanospirillaceae</taxon>
        <taxon>Marinomonas</taxon>
    </lineage>
</organism>
<dbReference type="PANTHER" id="PTHR46648:SF1">
    <property type="entry name" value="ADENOSINE 5'-MONOPHOSPHORAMIDASE HNT1"/>
    <property type="match status" value="1"/>
</dbReference>
<dbReference type="PANTHER" id="PTHR46648">
    <property type="entry name" value="HIT FAMILY PROTEIN 1"/>
    <property type="match status" value="1"/>
</dbReference>
<dbReference type="Gene3D" id="3.30.428.10">
    <property type="entry name" value="HIT-like"/>
    <property type="match status" value="1"/>
</dbReference>
<dbReference type="SUPFAM" id="SSF54197">
    <property type="entry name" value="HIT-like"/>
    <property type="match status" value="1"/>
</dbReference>
<sequence>MLYDPAASNIFICEQGALRGDNIGDFRRIRRRIVLYNHEPENYSCPFCNMIRAGLHNEEDVVYETANVFVCISLHHQENSGPTFLVIPKQHVENIYDISDELLAEVMQVSKRIASKCRELWNTDGITIWQHNEPSGSQDVWHLHVHVKCRFQNDNLYRSNKVETQRPIREQWARDLRNTF</sequence>
<dbReference type="EMBL" id="JAOVZB010000005">
    <property type="protein sequence ID" value="MCV2403402.1"/>
    <property type="molecule type" value="Genomic_DNA"/>
</dbReference>
<dbReference type="Proteomes" id="UP001209713">
    <property type="component" value="Unassembled WGS sequence"/>
</dbReference>
<evidence type="ECO:0000259" key="2">
    <source>
        <dbReference type="PROSITE" id="PS51084"/>
    </source>
</evidence>
<dbReference type="InterPro" id="IPR011146">
    <property type="entry name" value="HIT-like"/>
</dbReference>
<gene>
    <name evidence="3" type="ORF">OFY17_10985</name>
</gene>
<evidence type="ECO:0000313" key="4">
    <source>
        <dbReference type="Proteomes" id="UP001209713"/>
    </source>
</evidence>
<accession>A0ABT2YU29</accession>
<dbReference type="PROSITE" id="PS51084">
    <property type="entry name" value="HIT_2"/>
    <property type="match status" value="1"/>
</dbReference>
<name>A0ABT2YU29_9GAMM</name>
<dbReference type="RefSeq" id="WP_263530783.1">
    <property type="nucleotide sequence ID" value="NZ_JAOVZB010000005.1"/>
</dbReference>